<dbReference type="SUPFAM" id="SSF88659">
    <property type="entry name" value="Sigma3 and sigma4 domains of RNA polymerase sigma factors"/>
    <property type="match status" value="1"/>
</dbReference>
<protein>
    <submittedName>
        <fullName evidence="8">ECF RNA polymerase sigma factor SigW</fullName>
    </submittedName>
</protein>
<dbReference type="Gene3D" id="1.10.10.10">
    <property type="entry name" value="Winged helix-like DNA-binding domain superfamily/Winged helix DNA-binding domain"/>
    <property type="match status" value="1"/>
</dbReference>
<evidence type="ECO:0000256" key="2">
    <source>
        <dbReference type="ARBA" id="ARBA00023015"/>
    </source>
</evidence>
<dbReference type="SUPFAM" id="SSF88946">
    <property type="entry name" value="Sigma2 domain of RNA polymerase sigma factors"/>
    <property type="match status" value="1"/>
</dbReference>
<dbReference type="InterPro" id="IPR007627">
    <property type="entry name" value="RNA_pol_sigma70_r2"/>
</dbReference>
<dbReference type="Pfam" id="PF08281">
    <property type="entry name" value="Sigma70_r4_2"/>
    <property type="match status" value="1"/>
</dbReference>
<evidence type="ECO:0000313" key="8">
    <source>
        <dbReference type="EMBL" id="OIQ93679.1"/>
    </source>
</evidence>
<comment type="caution">
    <text evidence="8">The sequence shown here is derived from an EMBL/GenBank/DDBJ whole genome shotgun (WGS) entry which is preliminary data.</text>
</comment>
<dbReference type="NCBIfam" id="TIGR02937">
    <property type="entry name" value="sigma70-ECF"/>
    <property type="match status" value="1"/>
</dbReference>
<evidence type="ECO:0000259" key="6">
    <source>
        <dbReference type="Pfam" id="PF04542"/>
    </source>
</evidence>
<feature type="domain" description="RNA polymerase sigma-70 region 2" evidence="6">
    <location>
        <begin position="35"/>
        <end position="100"/>
    </location>
</feature>
<dbReference type="InterPro" id="IPR013325">
    <property type="entry name" value="RNA_pol_sigma_r2"/>
</dbReference>
<dbReference type="GO" id="GO:0003677">
    <property type="term" value="F:DNA binding"/>
    <property type="evidence" value="ECO:0007669"/>
    <property type="project" value="UniProtKB-KW"/>
</dbReference>
<dbReference type="AlphaFoldDB" id="A0A1J5RNZ4"/>
<dbReference type="GO" id="GO:0006352">
    <property type="term" value="P:DNA-templated transcription initiation"/>
    <property type="evidence" value="ECO:0007669"/>
    <property type="project" value="InterPro"/>
</dbReference>
<dbReference type="InterPro" id="IPR039425">
    <property type="entry name" value="RNA_pol_sigma-70-like"/>
</dbReference>
<dbReference type="PANTHER" id="PTHR43133">
    <property type="entry name" value="RNA POLYMERASE ECF-TYPE SIGMA FACTO"/>
    <property type="match status" value="1"/>
</dbReference>
<dbReference type="InterPro" id="IPR000838">
    <property type="entry name" value="RNA_pol_sigma70_ECF_CS"/>
</dbReference>
<keyword evidence="3" id="KW-0731">Sigma factor</keyword>
<dbReference type="Pfam" id="PF04542">
    <property type="entry name" value="Sigma70_r2"/>
    <property type="match status" value="1"/>
</dbReference>
<dbReference type="InterPro" id="IPR013249">
    <property type="entry name" value="RNA_pol_sigma70_r4_t2"/>
</dbReference>
<reference evidence="8" key="1">
    <citation type="submission" date="2016-10" db="EMBL/GenBank/DDBJ databases">
        <title>Sequence of Gallionella enrichment culture.</title>
        <authorList>
            <person name="Poehlein A."/>
            <person name="Muehling M."/>
            <person name="Daniel R."/>
        </authorList>
    </citation>
    <scope>NUCLEOTIDE SEQUENCE</scope>
</reference>
<organism evidence="8">
    <name type="scientific">mine drainage metagenome</name>
    <dbReference type="NCBI Taxonomy" id="410659"/>
    <lineage>
        <taxon>unclassified sequences</taxon>
        <taxon>metagenomes</taxon>
        <taxon>ecological metagenomes</taxon>
    </lineage>
</organism>
<comment type="similarity">
    <text evidence="1">Belongs to the sigma-70 factor family. ECF subfamily.</text>
</comment>
<evidence type="ECO:0000256" key="5">
    <source>
        <dbReference type="ARBA" id="ARBA00023163"/>
    </source>
</evidence>
<dbReference type="EMBL" id="MLJW01000202">
    <property type="protein sequence ID" value="OIQ93679.1"/>
    <property type="molecule type" value="Genomic_DNA"/>
</dbReference>
<gene>
    <name evidence="8" type="primary">sigW_6</name>
    <name evidence="8" type="ORF">GALL_243600</name>
</gene>
<dbReference type="PANTHER" id="PTHR43133:SF8">
    <property type="entry name" value="RNA POLYMERASE SIGMA FACTOR HI_1459-RELATED"/>
    <property type="match status" value="1"/>
</dbReference>
<dbReference type="PROSITE" id="PS01063">
    <property type="entry name" value="SIGMA70_ECF"/>
    <property type="match status" value="1"/>
</dbReference>
<evidence type="ECO:0000256" key="4">
    <source>
        <dbReference type="ARBA" id="ARBA00023125"/>
    </source>
</evidence>
<accession>A0A1J5RNZ4</accession>
<feature type="domain" description="RNA polymerase sigma factor 70 region 4 type 2" evidence="7">
    <location>
        <begin position="130"/>
        <end position="181"/>
    </location>
</feature>
<keyword evidence="5" id="KW-0804">Transcription</keyword>
<name>A0A1J5RNZ4_9ZZZZ</name>
<dbReference type="InterPro" id="IPR013324">
    <property type="entry name" value="RNA_pol_sigma_r3/r4-like"/>
</dbReference>
<evidence type="ECO:0000256" key="3">
    <source>
        <dbReference type="ARBA" id="ARBA00023082"/>
    </source>
</evidence>
<dbReference type="Gene3D" id="1.10.1740.10">
    <property type="match status" value="1"/>
</dbReference>
<dbReference type="GO" id="GO:0016987">
    <property type="term" value="F:sigma factor activity"/>
    <property type="evidence" value="ECO:0007669"/>
    <property type="project" value="UniProtKB-KW"/>
</dbReference>
<dbReference type="InterPro" id="IPR014284">
    <property type="entry name" value="RNA_pol_sigma-70_dom"/>
</dbReference>
<keyword evidence="4" id="KW-0238">DNA-binding</keyword>
<keyword evidence="2" id="KW-0805">Transcription regulation</keyword>
<dbReference type="InterPro" id="IPR036388">
    <property type="entry name" value="WH-like_DNA-bd_sf"/>
</dbReference>
<evidence type="ECO:0000256" key="1">
    <source>
        <dbReference type="ARBA" id="ARBA00010641"/>
    </source>
</evidence>
<dbReference type="NCBIfam" id="NF004113">
    <property type="entry name" value="PRK05602.1"/>
    <property type="match status" value="1"/>
</dbReference>
<evidence type="ECO:0000259" key="7">
    <source>
        <dbReference type="Pfam" id="PF08281"/>
    </source>
</evidence>
<proteinExistence type="inferred from homology"/>
<sequence length="193" mass="21168">MTPGDPERDAAPPGGEDEILMTRVAQGNAVAFEMLVRRHMRRALAIAQGITGSGGDADEIAQEAFMRVWQHAGRWDAGRARFTTWLHRIVVNLSLDRRRRPALVPLEGAEELPEEGELPPEAIARRQERLAVAAAMTGIPDRQRAAVTLFYFEDFSGREAAGIMGISTGAFEQLLARARRAIKAALADKITRG</sequence>